<organism evidence="1">
    <name type="scientific">marine sediment metagenome</name>
    <dbReference type="NCBI Taxonomy" id="412755"/>
    <lineage>
        <taxon>unclassified sequences</taxon>
        <taxon>metagenomes</taxon>
        <taxon>ecological metagenomes</taxon>
    </lineage>
</organism>
<reference evidence="1" key="1">
    <citation type="journal article" date="2015" name="Nature">
        <title>Complex archaea that bridge the gap between prokaryotes and eukaryotes.</title>
        <authorList>
            <person name="Spang A."/>
            <person name="Saw J.H."/>
            <person name="Jorgensen S.L."/>
            <person name="Zaremba-Niedzwiedzka K."/>
            <person name="Martijn J."/>
            <person name="Lind A.E."/>
            <person name="van Eijk R."/>
            <person name="Schleper C."/>
            <person name="Guy L."/>
            <person name="Ettema T.J."/>
        </authorList>
    </citation>
    <scope>NUCLEOTIDE SEQUENCE</scope>
</reference>
<protein>
    <submittedName>
        <fullName evidence="1">Uncharacterized protein</fullName>
    </submittedName>
</protein>
<gene>
    <name evidence="1" type="ORF">LCGC14_0561130</name>
</gene>
<proteinExistence type="predicted"/>
<comment type="caution">
    <text evidence="1">The sequence shown here is derived from an EMBL/GenBank/DDBJ whole genome shotgun (WGS) entry which is preliminary data.</text>
</comment>
<evidence type="ECO:0000313" key="1">
    <source>
        <dbReference type="EMBL" id="KKN57567.1"/>
    </source>
</evidence>
<dbReference type="EMBL" id="LAZR01000798">
    <property type="protein sequence ID" value="KKN57567.1"/>
    <property type="molecule type" value="Genomic_DNA"/>
</dbReference>
<sequence length="65" mass="8005">MNRGRVKIIRELEGNRATCRVFSLTFAPLPQEYKRELESHLQHRWELWWDTWVAPLLDELKKKER</sequence>
<dbReference type="AlphaFoldDB" id="A0A0F9S5P7"/>
<accession>A0A0F9S5P7</accession>
<name>A0A0F9S5P7_9ZZZZ</name>